<dbReference type="InterPro" id="IPR000926">
    <property type="entry name" value="RibA"/>
</dbReference>
<dbReference type="GO" id="GO:0046872">
    <property type="term" value="F:metal ion binding"/>
    <property type="evidence" value="ECO:0007669"/>
    <property type="project" value="UniProtKB-KW"/>
</dbReference>
<gene>
    <name evidence="18" type="ORF">RGQ29_006133</name>
</gene>
<dbReference type="Proteomes" id="UP001324115">
    <property type="component" value="Unassembled WGS sequence"/>
</dbReference>
<keyword evidence="13" id="KW-0862">Zinc</keyword>
<dbReference type="FunFam" id="3.90.870.10:FF:000005">
    <property type="entry name" value="Bifunctional riboflavin biosynthesis protein RIBA 1 chloroplastic"/>
    <property type="match status" value="1"/>
</dbReference>
<dbReference type="GO" id="GO:0003935">
    <property type="term" value="F:GTP cyclohydrolase II activity"/>
    <property type="evidence" value="ECO:0007669"/>
    <property type="project" value="UniProtKB-EC"/>
</dbReference>
<dbReference type="HAMAP" id="MF_00179">
    <property type="entry name" value="RibA"/>
    <property type="match status" value="1"/>
</dbReference>
<dbReference type="HAMAP" id="MF_01283">
    <property type="entry name" value="RibBA"/>
    <property type="match status" value="1"/>
</dbReference>
<accession>A0AAN7E6E9</accession>
<evidence type="ECO:0000259" key="17">
    <source>
        <dbReference type="Pfam" id="PF00925"/>
    </source>
</evidence>
<evidence type="ECO:0000256" key="12">
    <source>
        <dbReference type="ARBA" id="ARBA00022801"/>
    </source>
</evidence>
<dbReference type="Gene3D" id="3.90.870.10">
    <property type="entry name" value="DHBP synthase"/>
    <property type="match status" value="1"/>
</dbReference>
<keyword evidence="7" id="KW-0150">Chloroplast</keyword>
<dbReference type="InterPro" id="IPR036144">
    <property type="entry name" value="RibA-like_sf"/>
</dbReference>
<evidence type="ECO:0000256" key="11">
    <source>
        <dbReference type="ARBA" id="ARBA00022741"/>
    </source>
</evidence>
<evidence type="ECO:0000256" key="9">
    <source>
        <dbReference type="ARBA" id="ARBA00022640"/>
    </source>
</evidence>
<evidence type="ECO:0000256" key="1">
    <source>
        <dbReference type="ARBA" id="ARBA00001947"/>
    </source>
</evidence>
<name>A0AAN7E6E9_QUERU</name>
<dbReference type="PANTHER" id="PTHR21327">
    <property type="entry name" value="GTP CYCLOHYDROLASE II-RELATED"/>
    <property type="match status" value="1"/>
</dbReference>
<evidence type="ECO:0000256" key="13">
    <source>
        <dbReference type="ARBA" id="ARBA00022833"/>
    </source>
</evidence>
<dbReference type="Pfam" id="PF00925">
    <property type="entry name" value="GTP_cyclohydro2"/>
    <property type="match status" value="1"/>
</dbReference>
<dbReference type="NCBIfam" id="NF001591">
    <property type="entry name" value="PRK00393.1"/>
    <property type="match status" value="1"/>
</dbReference>
<dbReference type="InterPro" id="IPR032677">
    <property type="entry name" value="GTP_cyclohydro_II"/>
</dbReference>
<dbReference type="InterPro" id="IPR017945">
    <property type="entry name" value="DHBP_synth_RibB-like_a/b_dom"/>
</dbReference>
<comment type="catalytic activity">
    <reaction evidence="16">
        <text>GTP + 4 H2O = 2,5-diamino-6-hydroxy-4-(5-phosphoribosylamino)-pyrimidine + formate + 2 phosphate + 3 H(+)</text>
        <dbReference type="Rhea" id="RHEA:23704"/>
        <dbReference type="ChEBI" id="CHEBI:15377"/>
        <dbReference type="ChEBI" id="CHEBI:15378"/>
        <dbReference type="ChEBI" id="CHEBI:15740"/>
        <dbReference type="ChEBI" id="CHEBI:37565"/>
        <dbReference type="ChEBI" id="CHEBI:43474"/>
        <dbReference type="ChEBI" id="CHEBI:58614"/>
        <dbReference type="EC" id="3.5.4.25"/>
    </reaction>
</comment>
<evidence type="ECO:0000256" key="3">
    <source>
        <dbReference type="ARBA" id="ARBA00004853"/>
    </source>
</evidence>
<feature type="domain" description="GTP cyclohydrolase II" evidence="17">
    <location>
        <begin position="343"/>
        <end position="508"/>
    </location>
</feature>
<keyword evidence="12" id="KW-0378">Hydrolase</keyword>
<keyword evidence="9" id="KW-0934">Plastid</keyword>
<evidence type="ECO:0000256" key="14">
    <source>
        <dbReference type="ARBA" id="ARBA00022946"/>
    </source>
</evidence>
<proteinExistence type="inferred from homology"/>
<protein>
    <recommendedName>
        <fullName evidence="6">GTP cyclohydrolase II</fullName>
        <ecNumber evidence="6">3.5.4.25</ecNumber>
    </recommendedName>
</protein>
<evidence type="ECO:0000256" key="6">
    <source>
        <dbReference type="ARBA" id="ARBA00012762"/>
    </source>
</evidence>
<evidence type="ECO:0000256" key="15">
    <source>
        <dbReference type="ARBA" id="ARBA00023134"/>
    </source>
</evidence>
<dbReference type="GO" id="GO:0005525">
    <property type="term" value="F:GTP binding"/>
    <property type="evidence" value="ECO:0007669"/>
    <property type="project" value="UniProtKB-KW"/>
</dbReference>
<evidence type="ECO:0000256" key="16">
    <source>
        <dbReference type="ARBA" id="ARBA00049295"/>
    </source>
</evidence>
<comment type="similarity">
    <text evidence="4">In the N-terminal section; belongs to the DHBP synthase family.</text>
</comment>
<keyword evidence="11" id="KW-0547">Nucleotide-binding</keyword>
<dbReference type="InterPro" id="IPR016299">
    <property type="entry name" value="Riboflavin_synth_RibBA"/>
</dbReference>
<dbReference type="SUPFAM" id="SSF142695">
    <property type="entry name" value="RibA-like"/>
    <property type="match status" value="1"/>
</dbReference>
<dbReference type="GO" id="GO:0008686">
    <property type="term" value="F:3,4-dihydroxy-2-butanone-4-phosphate synthase activity"/>
    <property type="evidence" value="ECO:0007669"/>
    <property type="project" value="InterPro"/>
</dbReference>
<dbReference type="NCBIfam" id="NF006803">
    <property type="entry name" value="PRK09311.1"/>
    <property type="match status" value="1"/>
</dbReference>
<dbReference type="CDD" id="cd00641">
    <property type="entry name" value="GTP_cyclohydro2"/>
    <property type="match status" value="1"/>
</dbReference>
<evidence type="ECO:0000313" key="18">
    <source>
        <dbReference type="EMBL" id="KAK4563922.1"/>
    </source>
</evidence>
<evidence type="ECO:0000256" key="2">
    <source>
        <dbReference type="ARBA" id="ARBA00004229"/>
    </source>
</evidence>
<dbReference type="AlphaFoldDB" id="A0AAN7E6E9"/>
<keyword evidence="8" id="KW-0686">Riboflavin biosynthesis</keyword>
<evidence type="ECO:0000256" key="5">
    <source>
        <dbReference type="ARBA" id="ARBA00008976"/>
    </source>
</evidence>
<comment type="similarity">
    <text evidence="5">In the C-terminal section; belongs to the GTP cyclohydrolase II family.</text>
</comment>
<keyword evidence="19" id="KW-1185">Reference proteome</keyword>
<comment type="caution">
    <text evidence="18">The sequence shown here is derived from an EMBL/GenBank/DDBJ whole genome shotgun (WGS) entry which is preliminary data.</text>
</comment>
<evidence type="ECO:0000313" key="19">
    <source>
        <dbReference type="Proteomes" id="UP001324115"/>
    </source>
</evidence>
<comment type="subcellular location">
    <subcellularLocation>
        <location evidence="2">Plastid</location>
        <location evidence="2">Chloroplast</location>
    </subcellularLocation>
</comment>
<dbReference type="Pfam" id="PF00926">
    <property type="entry name" value="DHBP_synthase"/>
    <property type="match status" value="1"/>
</dbReference>
<dbReference type="GO" id="GO:0009507">
    <property type="term" value="C:chloroplast"/>
    <property type="evidence" value="ECO:0007669"/>
    <property type="project" value="UniProtKB-SubCell"/>
</dbReference>
<evidence type="ECO:0000256" key="4">
    <source>
        <dbReference type="ARBA" id="ARBA00005520"/>
    </source>
</evidence>
<dbReference type="EC" id="3.5.4.25" evidence="6"/>
<dbReference type="HAMAP" id="MF_00180">
    <property type="entry name" value="RibB"/>
    <property type="match status" value="1"/>
</dbReference>
<dbReference type="GO" id="GO:0009231">
    <property type="term" value="P:riboflavin biosynthetic process"/>
    <property type="evidence" value="ECO:0007669"/>
    <property type="project" value="UniProtKB-KW"/>
</dbReference>
<evidence type="ECO:0000256" key="10">
    <source>
        <dbReference type="ARBA" id="ARBA00022723"/>
    </source>
</evidence>
<dbReference type="SUPFAM" id="SSF55821">
    <property type="entry name" value="YrdC/RibB"/>
    <property type="match status" value="1"/>
</dbReference>
<evidence type="ECO:0000256" key="7">
    <source>
        <dbReference type="ARBA" id="ARBA00022528"/>
    </source>
</evidence>
<dbReference type="Gene3D" id="3.40.50.10990">
    <property type="entry name" value="GTP cyclohydrolase II"/>
    <property type="match status" value="1"/>
</dbReference>
<dbReference type="FunFam" id="3.40.50.10990:FF:000001">
    <property type="entry name" value="Riboflavin biosynthesis protein RibBA"/>
    <property type="match status" value="1"/>
</dbReference>
<sequence>MASINISCPSNTSLSHLQVCKNFKLFNGLHGVNLSLAKGYASNLPLIQLGGKSLSIEGVGRTRATVISGEGDLLSYANENNVEENNTLIGDQSGGIEIQPDRVAFGTLAADTALTSSAFPIENDEFDLDCPTKGFSSIPEAIEDIRQGKMVVVVDDEDRENEGDLIMAAQLATPEAMAFIVKHGTGIVCVSMKEEDLERLKIPLMVTQKENEEKLCTAFTVSVDAKNGTTTGVSARDRATTVLALASKDSKPDDFNRPGHIFPLKYREGGVLKRAGHTEASVDLAMLAGLDPVGVLCEVVDDDGSMARLPRLRQFVEQEKLKIISIADLIRYRRKRDKLVDRSAAARIPTMWGPSMAYCYRSIIDGIEHIAMVKGDIGDGQDILVRVHSECLTGDIFGSARCDCGNQLALAMQQIEAAGRGVLVYLRGHEGRGIGLGHKLRAYNLQDDGCDTVEANEELGLPVDSREYGIGAQILRDLGVRTMKLMTNNPAKYVGLKGYGLEVVGRVPLLTPITTENKRYLETKRSKMGHVYGLEFNGHLSNLINGNGKPSVSRPSDAASET</sequence>
<dbReference type="NCBIfam" id="TIGR00505">
    <property type="entry name" value="ribA"/>
    <property type="match status" value="1"/>
</dbReference>
<keyword evidence="14" id="KW-0809">Transit peptide</keyword>
<dbReference type="InterPro" id="IPR000422">
    <property type="entry name" value="DHBP_synthase_RibB"/>
</dbReference>
<dbReference type="NCBIfam" id="TIGR00506">
    <property type="entry name" value="ribB"/>
    <property type="match status" value="1"/>
</dbReference>
<dbReference type="EMBL" id="JAXUIC010000011">
    <property type="protein sequence ID" value="KAK4563922.1"/>
    <property type="molecule type" value="Genomic_DNA"/>
</dbReference>
<comment type="pathway">
    <text evidence="3">Cofactor biosynthesis; riboflavin biosynthesis; 5-amino-6-(D-ribitylamino)uracil from GTP: step 1/4.</text>
</comment>
<keyword evidence="10" id="KW-0479">Metal-binding</keyword>
<evidence type="ECO:0000256" key="8">
    <source>
        <dbReference type="ARBA" id="ARBA00022619"/>
    </source>
</evidence>
<reference evidence="18 19" key="1">
    <citation type="journal article" date="2023" name="G3 (Bethesda)">
        <title>A haplotype-resolved chromosome-scale genome for Quercus rubra L. provides insights into the genetics of adaptive traits for red oak species.</title>
        <authorList>
            <person name="Kapoor B."/>
            <person name="Jenkins J."/>
            <person name="Schmutz J."/>
            <person name="Zhebentyayeva T."/>
            <person name="Kuelheim C."/>
            <person name="Coggeshall M."/>
            <person name="Heim C."/>
            <person name="Lasky J.R."/>
            <person name="Leites L."/>
            <person name="Islam-Faridi N."/>
            <person name="Romero-Severson J."/>
            <person name="DeLeo V.L."/>
            <person name="Lucas S.M."/>
            <person name="Lazic D."/>
            <person name="Gailing O."/>
            <person name="Carlson J."/>
            <person name="Staton M."/>
        </authorList>
    </citation>
    <scope>NUCLEOTIDE SEQUENCE [LARGE SCALE GENOMIC DNA]</scope>
    <source>
        <strain evidence="18">Pseudo-F2</strain>
    </source>
</reference>
<dbReference type="PANTHER" id="PTHR21327:SF48">
    <property type="entry name" value="BIFUNCTIONAL RIBOFLAVIN BIOSYNTHESIS PROTEIN RIBA 1, CHLOROPLASTIC"/>
    <property type="match status" value="1"/>
</dbReference>
<organism evidence="18 19">
    <name type="scientific">Quercus rubra</name>
    <name type="common">Northern red oak</name>
    <name type="synonym">Quercus borealis</name>
    <dbReference type="NCBI Taxonomy" id="3512"/>
    <lineage>
        <taxon>Eukaryota</taxon>
        <taxon>Viridiplantae</taxon>
        <taxon>Streptophyta</taxon>
        <taxon>Embryophyta</taxon>
        <taxon>Tracheophyta</taxon>
        <taxon>Spermatophyta</taxon>
        <taxon>Magnoliopsida</taxon>
        <taxon>eudicotyledons</taxon>
        <taxon>Gunneridae</taxon>
        <taxon>Pentapetalae</taxon>
        <taxon>rosids</taxon>
        <taxon>fabids</taxon>
        <taxon>Fagales</taxon>
        <taxon>Fagaceae</taxon>
        <taxon>Quercus</taxon>
    </lineage>
</organism>
<comment type="cofactor">
    <cofactor evidence="1">
        <name>Zn(2+)</name>
        <dbReference type="ChEBI" id="CHEBI:29105"/>
    </cofactor>
</comment>
<keyword evidence="15" id="KW-0342">GTP-binding</keyword>